<dbReference type="SUPFAM" id="SSF51445">
    <property type="entry name" value="(Trans)glycosidases"/>
    <property type="match status" value="1"/>
</dbReference>
<reference evidence="3" key="1">
    <citation type="submission" date="2023-03" db="EMBL/GenBank/DDBJ databases">
        <title>Lomoglobus Profundus gen. nov., sp. nov., a novel member of the phylum Verrucomicrobia, isolated from deep-marine sediment of South China Sea.</title>
        <authorList>
            <person name="Ahmad T."/>
            <person name="Ishaq S.E."/>
            <person name="Wang F."/>
        </authorList>
    </citation>
    <scope>NUCLEOTIDE SEQUENCE</scope>
    <source>
        <strain evidence="3">LMO-M01</strain>
    </source>
</reference>
<accession>A0AAF0I472</accession>
<evidence type="ECO:0000313" key="4">
    <source>
        <dbReference type="Proteomes" id="UP001218638"/>
    </source>
</evidence>
<dbReference type="SMART" id="SM00642">
    <property type="entry name" value="Aamy"/>
    <property type="match status" value="1"/>
</dbReference>
<feature type="domain" description="Glycosyl hydrolase family 13 catalytic" evidence="2">
    <location>
        <begin position="41"/>
        <end position="412"/>
    </location>
</feature>
<protein>
    <submittedName>
        <fullName evidence="3">Alpha-amylase family glycosyl hydrolase</fullName>
    </submittedName>
</protein>
<sequence>MLTTSRSFHLRILPILLVPLISACGLRGQSAPWWHDATFYEIFVRSFSDAREGPLANDGIGDFQGLIERLDYLNDGDPATIDDLGITAVWLMPIHPSPSYHGYDVTDYFDVHPDYGDVPLMKQFVAAAHARGIRVIIDLVVNHASSQHPWFHAALTSPAAPERELFRFASLPHELYGPWDQLAWQPAGEDFYYAVFWHEMPDWNFRHPAVTQHHRDVANFWLQEVGVDGFRLDAVRYLYEDGAALQDTLETKHWLRDFTRYCQSLNSEVFLVGEVYARAEVVAPYQREEALTSFFEFELARAVIEATRLRRPGILSDALDRIYHAYDDEVTWSQFLANHDQPRIRNQLGDDPAALRLAAQLQFVLPGIPFIYYGEEIGLRGDKPDPELRTPMPWTSASPHADFTAATATPWHPLNPDFAAINVASAERDPNSLLHLYRRLIRLNGSSPALRHGRQLAVESTGPRHYVAARQTEAEVVIVLANLNDHSIAAPALNLSGSNARPEWILDELFTTASLKSPIDPDGALHHWQPWDELPPETVRVLRWQRP</sequence>
<evidence type="ECO:0000259" key="2">
    <source>
        <dbReference type="SMART" id="SM00642"/>
    </source>
</evidence>
<dbReference type="EMBL" id="CP119075">
    <property type="protein sequence ID" value="WED66599.1"/>
    <property type="molecule type" value="Genomic_DNA"/>
</dbReference>
<dbReference type="KEGG" id="slom:PXH66_07020"/>
<dbReference type="GO" id="GO:0009313">
    <property type="term" value="P:oligosaccharide catabolic process"/>
    <property type="evidence" value="ECO:0007669"/>
    <property type="project" value="TreeGrafter"/>
</dbReference>
<dbReference type="RefSeq" id="WP_330927948.1">
    <property type="nucleotide sequence ID" value="NZ_CP119075.1"/>
</dbReference>
<dbReference type="CDD" id="cd11316">
    <property type="entry name" value="AmyAc_bac2_AmyA"/>
    <property type="match status" value="1"/>
</dbReference>
<keyword evidence="3" id="KW-0378">Hydrolase</keyword>
<keyword evidence="4" id="KW-1185">Reference proteome</keyword>
<dbReference type="InterPro" id="IPR045857">
    <property type="entry name" value="O16G_dom_2"/>
</dbReference>
<dbReference type="Gene3D" id="3.20.20.80">
    <property type="entry name" value="Glycosidases"/>
    <property type="match status" value="1"/>
</dbReference>
<dbReference type="InterPro" id="IPR017853">
    <property type="entry name" value="GH"/>
</dbReference>
<gene>
    <name evidence="3" type="ORF">PXH66_07020</name>
</gene>
<dbReference type="PANTHER" id="PTHR10357">
    <property type="entry name" value="ALPHA-AMYLASE FAMILY MEMBER"/>
    <property type="match status" value="1"/>
</dbReference>
<dbReference type="Pfam" id="PF00128">
    <property type="entry name" value="Alpha-amylase"/>
    <property type="match status" value="1"/>
</dbReference>
<dbReference type="GO" id="GO:0004556">
    <property type="term" value="F:alpha-amylase activity"/>
    <property type="evidence" value="ECO:0007669"/>
    <property type="project" value="TreeGrafter"/>
</dbReference>
<comment type="similarity">
    <text evidence="1">Belongs to the glycosyl hydrolase 13 family.</text>
</comment>
<dbReference type="PROSITE" id="PS51257">
    <property type="entry name" value="PROKAR_LIPOPROTEIN"/>
    <property type="match status" value="1"/>
</dbReference>
<organism evidence="3 4">
    <name type="scientific">Synoicihabitans lomoniglobus</name>
    <dbReference type="NCBI Taxonomy" id="2909285"/>
    <lineage>
        <taxon>Bacteria</taxon>
        <taxon>Pseudomonadati</taxon>
        <taxon>Verrucomicrobiota</taxon>
        <taxon>Opitutia</taxon>
        <taxon>Opitutales</taxon>
        <taxon>Opitutaceae</taxon>
        <taxon>Synoicihabitans</taxon>
    </lineage>
</organism>
<dbReference type="PANTHER" id="PTHR10357:SF179">
    <property type="entry name" value="NEUTRAL AND BASIC AMINO ACID TRANSPORT PROTEIN RBAT"/>
    <property type="match status" value="1"/>
</dbReference>
<name>A0AAF0I472_9BACT</name>
<dbReference type="Proteomes" id="UP001218638">
    <property type="component" value="Chromosome"/>
</dbReference>
<dbReference type="Gene3D" id="3.90.400.10">
    <property type="entry name" value="Oligo-1,6-glucosidase, Domain 2"/>
    <property type="match status" value="1"/>
</dbReference>
<dbReference type="InterPro" id="IPR006047">
    <property type="entry name" value="GH13_cat_dom"/>
</dbReference>
<proteinExistence type="inferred from homology"/>
<evidence type="ECO:0000256" key="1">
    <source>
        <dbReference type="ARBA" id="ARBA00008061"/>
    </source>
</evidence>
<evidence type="ECO:0000313" key="3">
    <source>
        <dbReference type="EMBL" id="WED66599.1"/>
    </source>
</evidence>
<dbReference type="AlphaFoldDB" id="A0AAF0I472"/>